<accession>A0ABV0PLH4</accession>
<name>A0ABV0PLH4_9TELE</name>
<proteinExistence type="predicted"/>
<organism evidence="2 3">
    <name type="scientific">Goodea atripinnis</name>
    <dbReference type="NCBI Taxonomy" id="208336"/>
    <lineage>
        <taxon>Eukaryota</taxon>
        <taxon>Metazoa</taxon>
        <taxon>Chordata</taxon>
        <taxon>Craniata</taxon>
        <taxon>Vertebrata</taxon>
        <taxon>Euteleostomi</taxon>
        <taxon>Actinopterygii</taxon>
        <taxon>Neopterygii</taxon>
        <taxon>Teleostei</taxon>
        <taxon>Neoteleostei</taxon>
        <taxon>Acanthomorphata</taxon>
        <taxon>Ovalentaria</taxon>
        <taxon>Atherinomorphae</taxon>
        <taxon>Cyprinodontiformes</taxon>
        <taxon>Goodeidae</taxon>
        <taxon>Goodea</taxon>
    </lineage>
</organism>
<dbReference type="Proteomes" id="UP001476798">
    <property type="component" value="Unassembled WGS sequence"/>
</dbReference>
<feature type="non-terminal residue" evidence="2">
    <location>
        <position position="1"/>
    </location>
</feature>
<sequence>KAPKGQSRVERLRKKMNEQESWLLLHSPTIPFRIHNKHGKVLTSSCFKLRTVHNIPVTSNKDGSPSSPPATSSLTPITVTIPGRGQNTHPSIMLSGGGNPRGRCIVFCSVSCFSLILFICVVLQEFEIELEGSQYLRILCYEKCYDKSMLNKDDNEIVDKIMGKGQVQVRGHLQAGCGTKIQHVWGPIFLHVTHFNELCSLSVQ</sequence>
<dbReference type="EMBL" id="JAHRIO010080307">
    <property type="protein sequence ID" value="MEQ2184352.1"/>
    <property type="molecule type" value="Genomic_DNA"/>
</dbReference>
<evidence type="ECO:0000313" key="3">
    <source>
        <dbReference type="Proteomes" id="UP001476798"/>
    </source>
</evidence>
<keyword evidence="3" id="KW-1185">Reference proteome</keyword>
<dbReference type="PANTHER" id="PTHR23182:SF5">
    <property type="entry name" value="ACTIVE BREAKPOINT CLUSTER REGION-RELATED PROTEIN"/>
    <property type="match status" value="1"/>
</dbReference>
<protein>
    <submittedName>
        <fullName evidence="2">Uncharacterized protein</fullName>
    </submittedName>
</protein>
<evidence type="ECO:0000256" key="1">
    <source>
        <dbReference type="SAM" id="MobiDB-lite"/>
    </source>
</evidence>
<gene>
    <name evidence="2" type="ORF">GOODEAATRI_006987</name>
</gene>
<feature type="region of interest" description="Disordered" evidence="1">
    <location>
        <begin position="58"/>
        <end position="84"/>
    </location>
</feature>
<evidence type="ECO:0000313" key="2">
    <source>
        <dbReference type="EMBL" id="MEQ2184352.1"/>
    </source>
</evidence>
<comment type="caution">
    <text evidence="2">The sequence shown here is derived from an EMBL/GenBank/DDBJ whole genome shotgun (WGS) entry which is preliminary data.</text>
</comment>
<reference evidence="2 3" key="1">
    <citation type="submission" date="2021-06" db="EMBL/GenBank/DDBJ databases">
        <authorList>
            <person name="Palmer J.M."/>
        </authorList>
    </citation>
    <scope>NUCLEOTIDE SEQUENCE [LARGE SCALE GENOMIC DNA]</scope>
    <source>
        <strain evidence="2 3">GA_2019</strain>
        <tissue evidence="2">Muscle</tissue>
    </source>
</reference>
<feature type="compositionally biased region" description="Low complexity" evidence="1">
    <location>
        <begin position="69"/>
        <end position="78"/>
    </location>
</feature>
<dbReference type="InterPro" id="IPR037769">
    <property type="entry name" value="Abr/Bcr"/>
</dbReference>
<dbReference type="PANTHER" id="PTHR23182">
    <property type="entry name" value="BREAKPOINT CLUSTER REGION PROTEIN BCR"/>
    <property type="match status" value="1"/>
</dbReference>